<dbReference type="InterPro" id="IPR050877">
    <property type="entry name" value="EMX-VAX-Noto_Homeobox_TFs"/>
</dbReference>
<dbReference type="PANTHER" id="PTHR24339">
    <property type="entry name" value="HOMEOBOX PROTEIN EMX-RELATED"/>
    <property type="match status" value="1"/>
</dbReference>
<keyword evidence="5 9" id="KW-0238">DNA-binding</keyword>
<keyword evidence="2" id="KW-0217">Developmental protein</keyword>
<evidence type="ECO:0000256" key="11">
    <source>
        <dbReference type="SAM" id="MobiDB-lite"/>
    </source>
</evidence>
<comment type="caution">
    <text evidence="13">The sequence shown here is derived from an EMBL/GenBank/DDBJ whole genome shotgun (WGS) entry which is preliminary data.</text>
</comment>
<evidence type="ECO:0000256" key="7">
    <source>
        <dbReference type="ARBA" id="ARBA00023163"/>
    </source>
</evidence>
<keyword evidence="8 9" id="KW-0539">Nucleus</keyword>
<evidence type="ECO:0000259" key="12">
    <source>
        <dbReference type="PROSITE" id="PS50071"/>
    </source>
</evidence>
<sequence>MQDYRNTTTNQFLPVYWAGCQQCTCEICTSRDPSRNSESSLVEPSAEARRPSFTIESLLSRKDERKPEVKPSMEKFTTLNMNLVSSNSATQFQSERSEFPFGSNYLESLRRQSFSMEQFSLLARGNVPTSGRLIESDLFTVNGDEIDWTGEKPKRMRTIFTVEQLERLEREFTRQQYMVGGQRFYLSKELGLTETQVKVWFQNRRIKWRKQLIEQERNKVRQQKEPDAGGNMKTEDVNN</sequence>
<dbReference type="Gene3D" id="1.10.10.60">
    <property type="entry name" value="Homeodomain-like"/>
    <property type="match status" value="1"/>
</dbReference>
<dbReference type="CDD" id="cd00086">
    <property type="entry name" value="homeodomain"/>
    <property type="match status" value="1"/>
</dbReference>
<gene>
    <name evidence="13" type="ORF">PMEA_00019041</name>
</gene>
<feature type="domain" description="Homeobox" evidence="12">
    <location>
        <begin position="151"/>
        <end position="211"/>
    </location>
</feature>
<comment type="subcellular location">
    <subcellularLocation>
        <location evidence="1 9 10">Nucleus</location>
    </subcellularLocation>
</comment>
<dbReference type="FunFam" id="1.10.10.60:FF:000450">
    <property type="entry name" value="Homeobox protein notochord"/>
    <property type="match status" value="1"/>
</dbReference>
<dbReference type="SUPFAM" id="SSF46689">
    <property type="entry name" value="Homeodomain-like"/>
    <property type="match status" value="1"/>
</dbReference>
<feature type="region of interest" description="Disordered" evidence="11">
    <location>
        <begin position="217"/>
        <end position="239"/>
    </location>
</feature>
<evidence type="ECO:0000256" key="3">
    <source>
        <dbReference type="ARBA" id="ARBA00022491"/>
    </source>
</evidence>
<evidence type="ECO:0000256" key="8">
    <source>
        <dbReference type="ARBA" id="ARBA00023242"/>
    </source>
</evidence>
<evidence type="ECO:0000313" key="14">
    <source>
        <dbReference type="Proteomes" id="UP001159428"/>
    </source>
</evidence>
<dbReference type="PROSITE" id="PS00027">
    <property type="entry name" value="HOMEOBOX_1"/>
    <property type="match status" value="1"/>
</dbReference>
<dbReference type="GO" id="GO:0000981">
    <property type="term" value="F:DNA-binding transcription factor activity, RNA polymerase II-specific"/>
    <property type="evidence" value="ECO:0007669"/>
    <property type="project" value="InterPro"/>
</dbReference>
<protein>
    <recommendedName>
        <fullName evidence="12">Homeobox domain-containing protein</fullName>
    </recommendedName>
</protein>
<organism evidence="13 14">
    <name type="scientific">Pocillopora meandrina</name>
    <dbReference type="NCBI Taxonomy" id="46732"/>
    <lineage>
        <taxon>Eukaryota</taxon>
        <taxon>Metazoa</taxon>
        <taxon>Cnidaria</taxon>
        <taxon>Anthozoa</taxon>
        <taxon>Hexacorallia</taxon>
        <taxon>Scleractinia</taxon>
        <taxon>Astrocoeniina</taxon>
        <taxon>Pocilloporidae</taxon>
        <taxon>Pocillopora</taxon>
    </lineage>
</organism>
<dbReference type="Pfam" id="PF00046">
    <property type="entry name" value="Homeodomain"/>
    <property type="match status" value="1"/>
</dbReference>
<evidence type="ECO:0000256" key="1">
    <source>
        <dbReference type="ARBA" id="ARBA00004123"/>
    </source>
</evidence>
<name>A0AAU9X874_9CNID</name>
<dbReference type="PROSITE" id="PS50071">
    <property type="entry name" value="HOMEOBOX_2"/>
    <property type="match status" value="1"/>
</dbReference>
<evidence type="ECO:0000256" key="2">
    <source>
        <dbReference type="ARBA" id="ARBA00022473"/>
    </source>
</evidence>
<dbReference type="InterPro" id="IPR001356">
    <property type="entry name" value="HD"/>
</dbReference>
<dbReference type="InterPro" id="IPR000047">
    <property type="entry name" value="HTH_motif"/>
</dbReference>
<dbReference type="GO" id="GO:0030182">
    <property type="term" value="P:neuron differentiation"/>
    <property type="evidence" value="ECO:0007669"/>
    <property type="project" value="TreeGrafter"/>
</dbReference>
<keyword evidence="6 9" id="KW-0371">Homeobox</keyword>
<dbReference type="AlphaFoldDB" id="A0AAU9X874"/>
<dbReference type="SMART" id="SM00389">
    <property type="entry name" value="HOX"/>
    <property type="match status" value="1"/>
</dbReference>
<keyword evidence="7" id="KW-0804">Transcription</keyword>
<accession>A0AAU9X874</accession>
<dbReference type="GO" id="GO:0000978">
    <property type="term" value="F:RNA polymerase II cis-regulatory region sequence-specific DNA binding"/>
    <property type="evidence" value="ECO:0007669"/>
    <property type="project" value="TreeGrafter"/>
</dbReference>
<dbReference type="InterPro" id="IPR017970">
    <property type="entry name" value="Homeobox_CS"/>
</dbReference>
<dbReference type="PANTHER" id="PTHR24339:SF67">
    <property type="entry name" value="GNOT1 HOMEODOMAIN PROTEIN-RELATED"/>
    <property type="match status" value="1"/>
</dbReference>
<dbReference type="Proteomes" id="UP001159428">
    <property type="component" value="Unassembled WGS sequence"/>
</dbReference>
<dbReference type="InterPro" id="IPR009057">
    <property type="entry name" value="Homeodomain-like_sf"/>
</dbReference>
<reference evidence="13 14" key="1">
    <citation type="submission" date="2022-05" db="EMBL/GenBank/DDBJ databases">
        <authorList>
            <consortium name="Genoscope - CEA"/>
            <person name="William W."/>
        </authorList>
    </citation>
    <scope>NUCLEOTIDE SEQUENCE [LARGE SCALE GENOMIC DNA]</scope>
</reference>
<keyword evidence="4" id="KW-0805">Transcription regulation</keyword>
<dbReference type="EMBL" id="CALNXJ010000033">
    <property type="protein sequence ID" value="CAH3139910.1"/>
    <property type="molecule type" value="Genomic_DNA"/>
</dbReference>
<keyword evidence="14" id="KW-1185">Reference proteome</keyword>
<dbReference type="GO" id="GO:0005634">
    <property type="term" value="C:nucleus"/>
    <property type="evidence" value="ECO:0007669"/>
    <property type="project" value="UniProtKB-SubCell"/>
</dbReference>
<evidence type="ECO:0000256" key="9">
    <source>
        <dbReference type="PROSITE-ProRule" id="PRU00108"/>
    </source>
</evidence>
<evidence type="ECO:0000256" key="4">
    <source>
        <dbReference type="ARBA" id="ARBA00023015"/>
    </source>
</evidence>
<evidence type="ECO:0000313" key="13">
    <source>
        <dbReference type="EMBL" id="CAH3139910.1"/>
    </source>
</evidence>
<proteinExistence type="predicted"/>
<keyword evidence="3" id="KW-0678">Repressor</keyword>
<evidence type="ECO:0000256" key="5">
    <source>
        <dbReference type="ARBA" id="ARBA00023125"/>
    </source>
</evidence>
<feature type="DNA-binding region" description="Homeobox" evidence="9">
    <location>
        <begin position="153"/>
        <end position="212"/>
    </location>
</feature>
<evidence type="ECO:0000256" key="10">
    <source>
        <dbReference type="RuleBase" id="RU000682"/>
    </source>
</evidence>
<dbReference type="PRINTS" id="PR00031">
    <property type="entry name" value="HTHREPRESSR"/>
</dbReference>
<evidence type="ECO:0000256" key="6">
    <source>
        <dbReference type="ARBA" id="ARBA00023155"/>
    </source>
</evidence>